<name>A0AAU9E894_9BACT</name>
<gene>
    <name evidence="2" type="ORF">FAK_04020</name>
</gene>
<dbReference type="KEGG" id="dmp:FAK_04020"/>
<dbReference type="PIRSF" id="PIRSF004982">
    <property type="entry name" value="SlP"/>
    <property type="match status" value="1"/>
</dbReference>
<dbReference type="RefSeq" id="WP_338604954.1">
    <property type="nucleotide sequence ID" value="NZ_AP028679.1"/>
</dbReference>
<accession>A0AAU9E894</accession>
<reference evidence="3" key="1">
    <citation type="journal article" date="2023" name="Arch. Microbiol.">
        <title>Desulfoferula mesophilus gen. nov. sp. nov., a mesophilic sulfate-reducing bacterium isolated from a brackish lake sediment.</title>
        <authorList>
            <person name="Watanabe T."/>
            <person name="Yabe T."/>
            <person name="Tsuji J.M."/>
            <person name="Fukui M."/>
        </authorList>
    </citation>
    <scope>NUCLEOTIDE SEQUENCE [LARGE SCALE GENOMIC DNA]</scope>
    <source>
        <strain evidence="3">12FAK</strain>
    </source>
</reference>
<organism evidence="2 3">
    <name type="scientific">Desulfoferula mesophila</name>
    <dbReference type="NCBI Taxonomy" id="3058419"/>
    <lineage>
        <taxon>Bacteria</taxon>
        <taxon>Pseudomonadati</taxon>
        <taxon>Thermodesulfobacteriota</taxon>
        <taxon>Desulfarculia</taxon>
        <taxon>Desulfarculales</taxon>
        <taxon>Desulfarculaceae</taxon>
        <taxon>Desulfoferula</taxon>
    </lineage>
</organism>
<dbReference type="GO" id="GO:0019867">
    <property type="term" value="C:outer membrane"/>
    <property type="evidence" value="ECO:0007669"/>
    <property type="project" value="InterPro"/>
</dbReference>
<keyword evidence="3" id="KW-1185">Reference proteome</keyword>
<dbReference type="PANTHER" id="PTHR37530:SF1">
    <property type="entry name" value="OUTER MEMBRANE PROTEIN SLP"/>
    <property type="match status" value="1"/>
</dbReference>
<dbReference type="Pfam" id="PF03843">
    <property type="entry name" value="Slp"/>
    <property type="match status" value="1"/>
</dbReference>
<dbReference type="InterPro" id="IPR004658">
    <property type="entry name" value="OMP_Slp"/>
</dbReference>
<dbReference type="Proteomes" id="UP001366166">
    <property type="component" value="Chromosome"/>
</dbReference>
<dbReference type="PROSITE" id="PS51257">
    <property type="entry name" value="PROKAR_LIPOPROTEIN"/>
    <property type="match status" value="1"/>
</dbReference>
<dbReference type="AlphaFoldDB" id="A0AAU9E894"/>
<feature type="signal peptide" evidence="1">
    <location>
        <begin position="1"/>
        <end position="25"/>
    </location>
</feature>
<evidence type="ECO:0000313" key="2">
    <source>
        <dbReference type="EMBL" id="BEQ13336.1"/>
    </source>
</evidence>
<dbReference type="PANTHER" id="PTHR37530">
    <property type="entry name" value="OUTER MEMBRANE PROTEIN SLP"/>
    <property type="match status" value="1"/>
</dbReference>
<keyword evidence="1" id="KW-0732">Signal</keyword>
<evidence type="ECO:0000313" key="3">
    <source>
        <dbReference type="Proteomes" id="UP001366166"/>
    </source>
</evidence>
<evidence type="ECO:0000256" key="1">
    <source>
        <dbReference type="SAM" id="SignalP"/>
    </source>
</evidence>
<feature type="chain" id="PRO_5043504864" description="Outer membrane lipoprotein" evidence="1">
    <location>
        <begin position="26"/>
        <end position="189"/>
    </location>
</feature>
<dbReference type="EMBL" id="AP028679">
    <property type="protein sequence ID" value="BEQ13336.1"/>
    <property type="molecule type" value="Genomic_DNA"/>
</dbReference>
<sequence>MFQRSAGLCLALAMTACLLLSVGCAPPVAPPALMKQVDQKLTLPQVRDNPKENMDKMVLWGGRIIRTVNKKKGTLIEVLQLALDSQDRPKTGYESSGRFVVAMPGFLDPEIYHKNREVTVVGQVVGVELLPVGEVKYKYVLLRGKEVKLWPKRPDVVRVYPAGGFADPMWGPVGMGPNPYWYYGPYSWW</sequence>
<proteinExistence type="predicted"/>
<protein>
    <recommendedName>
        <fullName evidence="4">Outer membrane lipoprotein</fullName>
    </recommendedName>
</protein>
<evidence type="ECO:0008006" key="4">
    <source>
        <dbReference type="Google" id="ProtNLM"/>
    </source>
</evidence>